<feature type="region of interest" description="Disordered" evidence="1">
    <location>
        <begin position="1"/>
        <end position="82"/>
    </location>
</feature>
<evidence type="ECO:0000256" key="1">
    <source>
        <dbReference type="SAM" id="MobiDB-lite"/>
    </source>
</evidence>
<feature type="compositionally biased region" description="Low complexity" evidence="1">
    <location>
        <begin position="362"/>
        <end position="374"/>
    </location>
</feature>
<feature type="compositionally biased region" description="Low complexity" evidence="1">
    <location>
        <begin position="18"/>
        <end position="29"/>
    </location>
</feature>
<dbReference type="AlphaFoldDB" id="A0A8S9QAV8"/>
<dbReference type="PANTHER" id="PTHR31099">
    <property type="entry name" value="OS06G0165300 PROTEIN"/>
    <property type="match status" value="1"/>
</dbReference>
<dbReference type="PANTHER" id="PTHR31099:SF45">
    <property type="entry name" value="DUF1204 DOMAIN-CONTAINING PROTEIN-RELATED"/>
    <property type="match status" value="1"/>
</dbReference>
<accession>A0A8S9QAV8</accession>
<feature type="compositionally biased region" description="Basic and acidic residues" evidence="1">
    <location>
        <begin position="390"/>
        <end position="405"/>
    </location>
</feature>
<feature type="compositionally biased region" description="Polar residues" evidence="1">
    <location>
        <begin position="63"/>
        <end position="74"/>
    </location>
</feature>
<organism evidence="2 3">
    <name type="scientific">Brassica cretica</name>
    <name type="common">Mustard</name>
    <dbReference type="NCBI Taxonomy" id="69181"/>
    <lineage>
        <taxon>Eukaryota</taxon>
        <taxon>Viridiplantae</taxon>
        <taxon>Streptophyta</taxon>
        <taxon>Embryophyta</taxon>
        <taxon>Tracheophyta</taxon>
        <taxon>Spermatophyta</taxon>
        <taxon>Magnoliopsida</taxon>
        <taxon>eudicotyledons</taxon>
        <taxon>Gunneridae</taxon>
        <taxon>Pentapetalae</taxon>
        <taxon>rosids</taxon>
        <taxon>malvids</taxon>
        <taxon>Brassicales</taxon>
        <taxon>Brassicaceae</taxon>
        <taxon>Brassiceae</taxon>
        <taxon>Brassica</taxon>
    </lineage>
</organism>
<sequence>MRIESGLSSASVDDRMDSPQSSPSLSPSLVNARGSKSTNDNILIARRPLLRRDEGGSLRRSVRTTPVEEQSSSRAPVPQHVDEDVIDLEDDDEHDADNTPAEEVPLAGLPSLLTRRMLDGIARTCRFPRRLQMRSPNANERRWTPPPGWMCLYEAFFTHLRLWFPLPRLLTSYAAARDIALTQFTPAAMRNVVAPLVLGAEVGFDVDLRFFKELANISRNPGTPNTFYINIKSRYDILRGRVNKAHEWFQRYFFVPNDSASIADLDVSLRGTWNPSPSESLVLSLSSSWFVCDFIFALFGVFLERHPISFPLPAGFSRGVEEIRELGVQQWPQFDRDRIFRSISAFSCVGTASVGRSGRRGGSPFSSLRPSSHVSSRRTVRSPSVQTGGLRRDIPSYADVMREEMPSSSLRGGNRPVTAEGKSSGVPPAGGFMADAIRSSALGGRESGSLKRPSEAIMVGDIHEEKRSRRDPYARVFRYDRDTPFVNEERACAEYFCLPRNAFTNIPDADDLVHAKEFKDMARFDAHSKAHAVRLVYLYEKDLKKMRTKLEDMFAEKELRDNRIKELEVTVDGLNSAVETLKAELSASSSRDAILRSQIGDQQNTLGARIHYLERSTCPAVPEATRKLNCYSHQILQAWSVQFEMKRVPHRSTTTLVHAQQYQKQQGNSTAILTRSCKLGAFNLK</sequence>
<comment type="caution">
    <text evidence="2">The sequence shown here is derived from an EMBL/GenBank/DDBJ whole genome shotgun (WGS) entry which is preliminary data.</text>
</comment>
<protein>
    <submittedName>
        <fullName evidence="2">Uncharacterized protein</fullName>
    </submittedName>
</protein>
<proteinExistence type="predicted"/>
<reference evidence="2" key="1">
    <citation type="submission" date="2019-12" db="EMBL/GenBank/DDBJ databases">
        <title>Genome sequencing and annotation of Brassica cretica.</title>
        <authorList>
            <person name="Studholme D.J."/>
            <person name="Sarris P."/>
        </authorList>
    </citation>
    <scope>NUCLEOTIDE SEQUENCE</scope>
    <source>
        <strain evidence="2">PFS-109/04</strain>
        <tissue evidence="2">Leaf</tissue>
    </source>
</reference>
<dbReference type="Proteomes" id="UP000712600">
    <property type="component" value="Unassembled WGS sequence"/>
</dbReference>
<evidence type="ECO:0000313" key="3">
    <source>
        <dbReference type="Proteomes" id="UP000712600"/>
    </source>
</evidence>
<name>A0A8S9QAV8_BRACR</name>
<feature type="compositionally biased region" description="Polar residues" evidence="1">
    <location>
        <begin position="1"/>
        <end position="11"/>
    </location>
</feature>
<evidence type="ECO:0000313" key="2">
    <source>
        <dbReference type="EMBL" id="KAF3536802.1"/>
    </source>
</evidence>
<feature type="region of interest" description="Disordered" evidence="1">
    <location>
        <begin position="353"/>
        <end position="430"/>
    </location>
</feature>
<dbReference type="EMBL" id="QGKX02001290">
    <property type="protein sequence ID" value="KAF3536802.1"/>
    <property type="molecule type" value="Genomic_DNA"/>
</dbReference>
<gene>
    <name evidence="2" type="ORF">F2Q69_00022807</name>
</gene>